<evidence type="ECO:0000256" key="2">
    <source>
        <dbReference type="ARBA" id="ARBA00022605"/>
    </source>
</evidence>
<dbReference type="InterPro" id="IPR036393">
    <property type="entry name" value="AceGlu_kinase-like_sf"/>
</dbReference>
<dbReference type="Proteomes" id="UP000647416">
    <property type="component" value="Unassembled WGS sequence"/>
</dbReference>
<comment type="similarity">
    <text evidence="8">Belongs to the glutamate 5-kinase family.</text>
</comment>
<dbReference type="NCBIfam" id="TIGR01027">
    <property type="entry name" value="proB"/>
    <property type="match status" value="1"/>
</dbReference>
<evidence type="ECO:0000256" key="3">
    <source>
        <dbReference type="ARBA" id="ARBA00022650"/>
    </source>
</evidence>
<feature type="binding site" evidence="8">
    <location>
        <position position="13"/>
    </location>
    <ligand>
        <name>ATP</name>
        <dbReference type="ChEBI" id="CHEBI:30616"/>
    </ligand>
</feature>
<comment type="subcellular location">
    <subcellularLocation>
        <location evidence="8">Cytoplasm</location>
    </subcellularLocation>
</comment>
<dbReference type="GO" id="GO:0004349">
    <property type="term" value="F:glutamate 5-kinase activity"/>
    <property type="evidence" value="ECO:0007669"/>
    <property type="project" value="UniProtKB-UniRule"/>
</dbReference>
<dbReference type="Gene3D" id="3.40.1160.10">
    <property type="entry name" value="Acetylglutamate kinase-like"/>
    <property type="match status" value="1"/>
</dbReference>
<keyword evidence="1 8" id="KW-0963">Cytoplasm</keyword>
<keyword evidence="2 8" id="KW-0028">Amino-acid biosynthesis</keyword>
<dbReference type="AlphaFoldDB" id="A0A926FCT5"/>
<reference evidence="10" key="1">
    <citation type="submission" date="2020-08" db="EMBL/GenBank/DDBJ databases">
        <title>Genome public.</title>
        <authorList>
            <person name="Liu C."/>
            <person name="Sun Q."/>
        </authorList>
    </citation>
    <scope>NUCLEOTIDE SEQUENCE</scope>
    <source>
        <strain evidence="10">NSJ-50</strain>
    </source>
</reference>
<feature type="binding site" evidence="8">
    <location>
        <position position="53"/>
    </location>
    <ligand>
        <name>substrate</name>
    </ligand>
</feature>
<feature type="domain" description="Aspartate/glutamate/uridylate kinase" evidence="9">
    <location>
        <begin position="8"/>
        <end position="237"/>
    </location>
</feature>
<dbReference type="RefSeq" id="WP_262431536.1">
    <property type="nucleotide sequence ID" value="NZ_JACRTE010000003.1"/>
</dbReference>
<feature type="binding site" evidence="8">
    <location>
        <begin position="214"/>
        <end position="220"/>
    </location>
    <ligand>
        <name>ATP</name>
        <dbReference type="ChEBI" id="CHEBI:30616"/>
    </ligand>
</feature>
<dbReference type="GO" id="GO:0005829">
    <property type="term" value="C:cytosol"/>
    <property type="evidence" value="ECO:0007669"/>
    <property type="project" value="TreeGrafter"/>
</dbReference>
<evidence type="ECO:0000256" key="4">
    <source>
        <dbReference type="ARBA" id="ARBA00022679"/>
    </source>
</evidence>
<comment type="caution">
    <text evidence="10">The sequence shown here is derived from an EMBL/GenBank/DDBJ whole genome shotgun (WGS) entry which is preliminary data.</text>
</comment>
<accession>A0A926FCT5</accession>
<dbReference type="GO" id="GO:0055129">
    <property type="term" value="P:L-proline biosynthetic process"/>
    <property type="evidence" value="ECO:0007669"/>
    <property type="project" value="UniProtKB-UniRule"/>
</dbReference>
<evidence type="ECO:0000259" key="9">
    <source>
        <dbReference type="Pfam" id="PF00696"/>
    </source>
</evidence>
<keyword evidence="11" id="KW-1185">Reference proteome</keyword>
<dbReference type="InterPro" id="IPR011529">
    <property type="entry name" value="Glu_5kinase"/>
</dbReference>
<dbReference type="PIRSF" id="PIRSF000729">
    <property type="entry name" value="GK"/>
    <property type="match status" value="1"/>
</dbReference>
<evidence type="ECO:0000313" key="10">
    <source>
        <dbReference type="EMBL" id="MBC8595959.1"/>
    </source>
</evidence>
<dbReference type="FunFam" id="3.40.1160.10:FF:000018">
    <property type="entry name" value="Glutamate 5-kinase"/>
    <property type="match status" value="1"/>
</dbReference>
<protein>
    <recommendedName>
        <fullName evidence="8">Glutamate 5-kinase</fullName>
        <ecNumber evidence="8">2.7.2.11</ecNumber>
    </recommendedName>
    <alternativeName>
        <fullName evidence="8">Gamma-glutamyl kinase</fullName>
        <shortName evidence="8">GK</shortName>
    </alternativeName>
</protein>
<sequence length="267" mass="29061">MNYLDNVKRVVVKVGTSTLTYESGSLNIRTIEKLVKVLSDLKNRGLEIVLVSSGAVGVGMGKVGFSKKPDELDKKQALAAIGQCELMNFYDSLFSHYGHTVAQLLLTKDVISDGNRYKNAKSTLENLFAMSAVPIINENDPISTEQLEFGDNDTLSAYVAELVGADLLIILTDIDGLYDKNPRKYSDAKIIDTVYKIDEKIEKCAGGEGSNRGTGGMITKIHAAKIATDAGADMIIASGKNPYILYEIFDGEKKGTLFVSEFKGEKK</sequence>
<dbReference type="InterPro" id="IPR041739">
    <property type="entry name" value="G5K_ProB"/>
</dbReference>
<proteinExistence type="inferred from homology"/>
<dbReference type="CDD" id="cd04242">
    <property type="entry name" value="AAK_G5K_ProB"/>
    <property type="match status" value="1"/>
</dbReference>
<keyword evidence="4 8" id="KW-0808">Transferase</keyword>
<feature type="binding site" evidence="8">
    <location>
        <position position="152"/>
    </location>
    <ligand>
        <name>substrate</name>
    </ligand>
</feature>
<keyword evidence="5 8" id="KW-0547">Nucleotide-binding</keyword>
<dbReference type="InterPro" id="IPR001048">
    <property type="entry name" value="Asp/Glu/Uridylate_kinase"/>
</dbReference>
<evidence type="ECO:0000256" key="6">
    <source>
        <dbReference type="ARBA" id="ARBA00022777"/>
    </source>
</evidence>
<dbReference type="InterPro" id="IPR001057">
    <property type="entry name" value="Glu/AcGlu_kinase"/>
</dbReference>
<dbReference type="PANTHER" id="PTHR43654:SF1">
    <property type="entry name" value="ISOPENTENYL PHOSPHATE KINASE"/>
    <property type="match status" value="1"/>
</dbReference>
<feature type="binding site" evidence="8">
    <location>
        <begin position="172"/>
        <end position="173"/>
    </location>
    <ligand>
        <name>ATP</name>
        <dbReference type="ChEBI" id="CHEBI:30616"/>
    </ligand>
</feature>
<evidence type="ECO:0000256" key="1">
    <source>
        <dbReference type="ARBA" id="ARBA00022490"/>
    </source>
</evidence>
<dbReference type="SUPFAM" id="SSF53633">
    <property type="entry name" value="Carbamate kinase-like"/>
    <property type="match status" value="1"/>
</dbReference>
<evidence type="ECO:0000313" key="11">
    <source>
        <dbReference type="Proteomes" id="UP000647416"/>
    </source>
</evidence>
<dbReference type="EC" id="2.7.2.11" evidence="8"/>
<gene>
    <name evidence="8 10" type="primary">proB</name>
    <name evidence="10" type="ORF">H8706_03625</name>
</gene>
<keyword evidence="7 8" id="KW-0067">ATP-binding</keyword>
<evidence type="ECO:0000256" key="8">
    <source>
        <dbReference type="HAMAP-Rule" id="MF_00456"/>
    </source>
</evidence>
<dbReference type="PROSITE" id="PS00902">
    <property type="entry name" value="GLUTAMATE_5_KINASE"/>
    <property type="match status" value="1"/>
</dbReference>
<dbReference type="InterPro" id="IPR019797">
    <property type="entry name" value="Glutamate_5-kinase_CS"/>
</dbReference>
<comment type="function">
    <text evidence="8">Catalyzes the transfer of a phosphate group to glutamate to form L-glutamate 5-phosphate.</text>
</comment>
<comment type="catalytic activity">
    <reaction evidence="8">
        <text>L-glutamate + ATP = L-glutamyl 5-phosphate + ADP</text>
        <dbReference type="Rhea" id="RHEA:14877"/>
        <dbReference type="ChEBI" id="CHEBI:29985"/>
        <dbReference type="ChEBI" id="CHEBI:30616"/>
        <dbReference type="ChEBI" id="CHEBI:58274"/>
        <dbReference type="ChEBI" id="CHEBI:456216"/>
        <dbReference type="EC" id="2.7.2.11"/>
    </reaction>
</comment>
<dbReference type="InterPro" id="IPR005715">
    <property type="entry name" value="Glu_5kinase/COase_Synthase"/>
</dbReference>
<dbReference type="PRINTS" id="PR00474">
    <property type="entry name" value="GLU5KINASE"/>
</dbReference>
<keyword evidence="3 8" id="KW-0641">Proline biosynthesis</keyword>
<name>A0A926FCT5_9FIRM</name>
<evidence type="ECO:0000256" key="5">
    <source>
        <dbReference type="ARBA" id="ARBA00022741"/>
    </source>
</evidence>
<organism evidence="10 11">
    <name type="scientific">Qingrenia yutianensis</name>
    <dbReference type="NCBI Taxonomy" id="2763676"/>
    <lineage>
        <taxon>Bacteria</taxon>
        <taxon>Bacillati</taxon>
        <taxon>Bacillota</taxon>
        <taxon>Clostridia</taxon>
        <taxon>Eubacteriales</taxon>
        <taxon>Oscillospiraceae</taxon>
        <taxon>Qingrenia</taxon>
    </lineage>
</organism>
<keyword evidence="6 8" id="KW-0418">Kinase</keyword>
<dbReference type="GO" id="GO:0005524">
    <property type="term" value="F:ATP binding"/>
    <property type="evidence" value="ECO:0007669"/>
    <property type="project" value="UniProtKB-KW"/>
</dbReference>
<dbReference type="Pfam" id="PF00696">
    <property type="entry name" value="AA_kinase"/>
    <property type="match status" value="1"/>
</dbReference>
<dbReference type="HAMAP" id="MF_00456">
    <property type="entry name" value="ProB"/>
    <property type="match status" value="1"/>
</dbReference>
<evidence type="ECO:0000256" key="7">
    <source>
        <dbReference type="ARBA" id="ARBA00022840"/>
    </source>
</evidence>
<comment type="pathway">
    <text evidence="8">Amino-acid biosynthesis; L-proline biosynthesis; L-glutamate 5-semialdehyde from L-glutamate: step 1/2.</text>
</comment>
<feature type="binding site" evidence="8">
    <location>
        <position position="140"/>
    </location>
    <ligand>
        <name>substrate</name>
    </ligand>
</feature>
<dbReference type="PANTHER" id="PTHR43654">
    <property type="entry name" value="GLUTAMATE 5-KINASE"/>
    <property type="match status" value="1"/>
</dbReference>
<dbReference type="EMBL" id="JACRTE010000003">
    <property type="protein sequence ID" value="MBC8595959.1"/>
    <property type="molecule type" value="Genomic_DNA"/>
</dbReference>